<dbReference type="InParanoid" id="Q24GK8"/>
<dbReference type="GeneID" id="7844891"/>
<dbReference type="EMBL" id="GG662257">
    <property type="protein sequence ID" value="EAS06863.1"/>
    <property type="molecule type" value="Genomic_DNA"/>
</dbReference>
<dbReference type="InterPro" id="IPR038791">
    <property type="entry name" value="Cfap97/Hemingway"/>
</dbReference>
<feature type="coiled-coil region" evidence="1">
    <location>
        <begin position="14"/>
        <end position="41"/>
    </location>
</feature>
<proteinExistence type="predicted"/>
<dbReference type="PANTHER" id="PTHR23035">
    <property type="entry name" value="CILIA- AND FLAGELLA-ASSOCIATED PROTEIN 97-RELATED"/>
    <property type="match status" value="1"/>
</dbReference>
<dbReference type="HOGENOM" id="CLU_716649_0_0_1"/>
<dbReference type="KEGG" id="tet:TTHERM_00725820"/>
<sequence length="386" mass="45579">MKAPTYILKRVYLERNQERELRNHEKRLEEIKSSKDQTKIELKKRTLAVQSQQEQAKKNHERATQFKIHEKQREQIARDKVLMKKLVEINNQSSIPAPANRKSQPNLSTLSKSKTPSSASMIGLHSVGRKKEEERINLENLNLANRMVKLPPVISAKKLETEYKKNKELGNKILRFHHLKKKVEKEYDRMEKKDLDGDEIDDGLDPNDEELMNQRVQLYVCFQKIEFINFLPQNIESEKYFMEIKASVRAPRTTTPELYDDFAKSVVNEFFYLRELKKSKLMYIGLYQIKDGNQTFLGDFEIDLTPYYLEGVQKAVKLDLRNFKELYKRPAYMPTDMRRKGGIDFDMKIQSKVKQYLLDQKNAQTELAPEIDKEKQIDWNGVENKI</sequence>
<feature type="region of interest" description="Disordered" evidence="2">
    <location>
        <begin position="93"/>
        <end position="123"/>
    </location>
</feature>
<evidence type="ECO:0000313" key="3">
    <source>
        <dbReference type="EMBL" id="EAS06863.1"/>
    </source>
</evidence>
<reference evidence="4" key="1">
    <citation type="journal article" date="2006" name="PLoS Biol.">
        <title>Macronuclear genome sequence of the ciliate Tetrahymena thermophila, a model eukaryote.</title>
        <authorList>
            <person name="Eisen J.A."/>
            <person name="Coyne R.S."/>
            <person name="Wu M."/>
            <person name="Wu D."/>
            <person name="Thiagarajan M."/>
            <person name="Wortman J.R."/>
            <person name="Badger J.H."/>
            <person name="Ren Q."/>
            <person name="Amedeo P."/>
            <person name="Jones K.M."/>
            <person name="Tallon L.J."/>
            <person name="Delcher A.L."/>
            <person name="Salzberg S.L."/>
            <person name="Silva J.C."/>
            <person name="Haas B.J."/>
            <person name="Majoros W.H."/>
            <person name="Farzad M."/>
            <person name="Carlton J.M."/>
            <person name="Smith R.K. Jr."/>
            <person name="Garg J."/>
            <person name="Pearlman R.E."/>
            <person name="Karrer K.M."/>
            <person name="Sun L."/>
            <person name="Manning G."/>
            <person name="Elde N.C."/>
            <person name="Turkewitz A.P."/>
            <person name="Asai D.J."/>
            <person name="Wilkes D.E."/>
            <person name="Wang Y."/>
            <person name="Cai H."/>
            <person name="Collins K."/>
            <person name="Stewart B.A."/>
            <person name="Lee S.R."/>
            <person name="Wilamowska K."/>
            <person name="Weinberg Z."/>
            <person name="Ruzzo W.L."/>
            <person name="Wloga D."/>
            <person name="Gaertig J."/>
            <person name="Frankel J."/>
            <person name="Tsao C.-C."/>
            <person name="Gorovsky M.A."/>
            <person name="Keeling P.J."/>
            <person name="Waller R.F."/>
            <person name="Patron N.J."/>
            <person name="Cherry J.M."/>
            <person name="Stover N.A."/>
            <person name="Krieger C.J."/>
            <person name="del Toro C."/>
            <person name="Ryder H.F."/>
            <person name="Williamson S.C."/>
            <person name="Barbeau R.A."/>
            <person name="Hamilton E.P."/>
            <person name="Orias E."/>
        </authorList>
    </citation>
    <scope>NUCLEOTIDE SEQUENCE [LARGE SCALE GENOMIC DNA]</scope>
    <source>
        <strain evidence="4">SB210</strain>
    </source>
</reference>
<dbReference type="AlphaFoldDB" id="Q24GK8"/>
<keyword evidence="1" id="KW-0175">Coiled coil</keyword>
<dbReference type="OrthoDB" id="10554355at2759"/>
<protein>
    <submittedName>
        <fullName evidence="3">Uncharacterized protein</fullName>
    </submittedName>
</protein>
<keyword evidence="4" id="KW-1185">Reference proteome</keyword>
<evidence type="ECO:0000256" key="1">
    <source>
        <dbReference type="SAM" id="Coils"/>
    </source>
</evidence>
<feature type="compositionally biased region" description="Polar residues" evidence="2">
    <location>
        <begin position="93"/>
        <end position="106"/>
    </location>
</feature>
<accession>Q24GK8</accession>
<dbReference type="Proteomes" id="UP000009168">
    <property type="component" value="Unassembled WGS sequence"/>
</dbReference>
<evidence type="ECO:0000256" key="2">
    <source>
        <dbReference type="SAM" id="MobiDB-lite"/>
    </source>
</evidence>
<organism evidence="3 4">
    <name type="scientific">Tetrahymena thermophila (strain SB210)</name>
    <dbReference type="NCBI Taxonomy" id="312017"/>
    <lineage>
        <taxon>Eukaryota</taxon>
        <taxon>Sar</taxon>
        <taxon>Alveolata</taxon>
        <taxon>Ciliophora</taxon>
        <taxon>Intramacronucleata</taxon>
        <taxon>Oligohymenophorea</taxon>
        <taxon>Hymenostomatida</taxon>
        <taxon>Tetrahymenina</taxon>
        <taxon>Tetrahymenidae</taxon>
        <taxon>Tetrahymena</taxon>
    </lineage>
</organism>
<evidence type="ECO:0000313" key="4">
    <source>
        <dbReference type="Proteomes" id="UP000009168"/>
    </source>
</evidence>
<name>Q24GK8_TETTS</name>
<gene>
    <name evidence="3" type="ORF">TTHERM_00725820</name>
</gene>
<feature type="compositionally biased region" description="Low complexity" evidence="2">
    <location>
        <begin position="107"/>
        <end position="120"/>
    </location>
</feature>
<dbReference type="RefSeq" id="XP_001027105.1">
    <property type="nucleotide sequence ID" value="XM_001027105.1"/>
</dbReference>
<dbReference type="PANTHER" id="PTHR23035:SF2">
    <property type="entry name" value="KIAA1430 HOMOLOGUE"/>
    <property type="match status" value="1"/>
</dbReference>